<dbReference type="RefSeq" id="WP_090087735.1">
    <property type="nucleotide sequence ID" value="NZ_FOMG01000001.1"/>
</dbReference>
<evidence type="ECO:0000256" key="4">
    <source>
        <dbReference type="ARBA" id="ARBA00022692"/>
    </source>
</evidence>
<dbReference type="InterPro" id="IPR025966">
    <property type="entry name" value="OppC_N"/>
</dbReference>
<protein>
    <submittedName>
        <fullName evidence="10">Peptide/nickel transport system permease protein/oligopeptide transport system permease protein</fullName>
    </submittedName>
</protein>
<dbReference type="InterPro" id="IPR000515">
    <property type="entry name" value="MetI-like"/>
</dbReference>
<keyword evidence="3" id="KW-1003">Cell membrane</keyword>
<organism evidence="10 11">
    <name type="scientific">Clostridium uliginosum</name>
    <dbReference type="NCBI Taxonomy" id="119641"/>
    <lineage>
        <taxon>Bacteria</taxon>
        <taxon>Bacillati</taxon>
        <taxon>Bacillota</taxon>
        <taxon>Clostridia</taxon>
        <taxon>Eubacteriales</taxon>
        <taxon>Clostridiaceae</taxon>
        <taxon>Clostridium</taxon>
    </lineage>
</organism>
<dbReference type="InterPro" id="IPR035906">
    <property type="entry name" value="MetI-like_sf"/>
</dbReference>
<dbReference type="SUPFAM" id="SSF161098">
    <property type="entry name" value="MetI-like"/>
    <property type="match status" value="1"/>
</dbReference>
<dbReference type="CDD" id="cd06261">
    <property type="entry name" value="TM_PBP2"/>
    <property type="match status" value="1"/>
</dbReference>
<dbReference type="GO" id="GO:0005886">
    <property type="term" value="C:plasma membrane"/>
    <property type="evidence" value="ECO:0007669"/>
    <property type="project" value="UniProtKB-SubCell"/>
</dbReference>
<evidence type="ECO:0000256" key="1">
    <source>
        <dbReference type="ARBA" id="ARBA00004651"/>
    </source>
</evidence>
<keyword evidence="6 8" id="KW-0472">Membrane</keyword>
<dbReference type="Proteomes" id="UP000199263">
    <property type="component" value="Unassembled WGS sequence"/>
</dbReference>
<feature type="transmembrane region" description="Helical" evidence="8">
    <location>
        <begin position="135"/>
        <end position="155"/>
    </location>
</feature>
<feature type="transmembrane region" description="Helical" evidence="8">
    <location>
        <begin position="104"/>
        <end position="129"/>
    </location>
</feature>
<keyword evidence="2 8" id="KW-0813">Transport</keyword>
<evidence type="ECO:0000313" key="10">
    <source>
        <dbReference type="EMBL" id="SFC18107.1"/>
    </source>
</evidence>
<evidence type="ECO:0000256" key="8">
    <source>
        <dbReference type="RuleBase" id="RU363032"/>
    </source>
</evidence>
<feature type="transmembrane region" description="Helical" evidence="8">
    <location>
        <begin position="263"/>
        <end position="289"/>
    </location>
</feature>
<dbReference type="Pfam" id="PF00528">
    <property type="entry name" value="BPD_transp_1"/>
    <property type="match status" value="1"/>
</dbReference>
<keyword evidence="4 8" id="KW-0812">Transmembrane</keyword>
<dbReference type="Pfam" id="PF12911">
    <property type="entry name" value="OppC_N"/>
    <property type="match status" value="1"/>
</dbReference>
<dbReference type="PANTHER" id="PTHR43386">
    <property type="entry name" value="OLIGOPEPTIDE TRANSPORT SYSTEM PERMEASE PROTEIN APPC"/>
    <property type="match status" value="1"/>
</dbReference>
<dbReference type="GO" id="GO:0055085">
    <property type="term" value="P:transmembrane transport"/>
    <property type="evidence" value="ECO:0007669"/>
    <property type="project" value="InterPro"/>
</dbReference>
<evidence type="ECO:0000259" key="9">
    <source>
        <dbReference type="PROSITE" id="PS50928"/>
    </source>
</evidence>
<reference evidence="10 11" key="1">
    <citation type="submission" date="2016-10" db="EMBL/GenBank/DDBJ databases">
        <authorList>
            <person name="de Groot N.N."/>
        </authorList>
    </citation>
    <scope>NUCLEOTIDE SEQUENCE [LARGE SCALE GENOMIC DNA]</scope>
    <source>
        <strain evidence="10 11">DSM 12992</strain>
    </source>
</reference>
<evidence type="ECO:0000256" key="3">
    <source>
        <dbReference type="ARBA" id="ARBA00022475"/>
    </source>
</evidence>
<dbReference type="EMBL" id="FOMG01000001">
    <property type="protein sequence ID" value="SFC18107.1"/>
    <property type="molecule type" value="Genomic_DNA"/>
</dbReference>
<feature type="transmembrane region" description="Helical" evidence="8">
    <location>
        <begin position="39"/>
        <end position="61"/>
    </location>
</feature>
<feature type="domain" description="ABC transmembrane type-1" evidence="9">
    <location>
        <begin position="100"/>
        <end position="289"/>
    </location>
</feature>
<feature type="transmembrane region" description="Helical" evidence="8">
    <location>
        <begin position="221"/>
        <end position="243"/>
    </location>
</feature>
<evidence type="ECO:0000256" key="5">
    <source>
        <dbReference type="ARBA" id="ARBA00022989"/>
    </source>
</evidence>
<dbReference type="STRING" id="119641.SAMN05421842_101152"/>
<dbReference type="PANTHER" id="PTHR43386:SF1">
    <property type="entry name" value="D,D-DIPEPTIDE TRANSPORT SYSTEM PERMEASE PROTEIN DDPC-RELATED"/>
    <property type="match status" value="1"/>
</dbReference>
<keyword evidence="11" id="KW-1185">Reference proteome</keyword>
<dbReference type="InterPro" id="IPR050366">
    <property type="entry name" value="BP-dependent_transpt_permease"/>
</dbReference>
<comment type="subcellular location">
    <subcellularLocation>
        <location evidence="1 8">Cell membrane</location>
        <topology evidence="1 8">Multi-pass membrane protein</topology>
    </subcellularLocation>
</comment>
<evidence type="ECO:0000313" key="11">
    <source>
        <dbReference type="Proteomes" id="UP000199263"/>
    </source>
</evidence>
<dbReference type="OrthoDB" id="9783218at2"/>
<gene>
    <name evidence="10" type="ORF">SAMN05421842_101152</name>
</gene>
<dbReference type="Gene3D" id="1.10.3720.10">
    <property type="entry name" value="MetI-like"/>
    <property type="match status" value="1"/>
</dbReference>
<comment type="similarity">
    <text evidence="7">Belongs to the binding-protein-dependent transport system permease family. OppBC subfamily.</text>
</comment>
<keyword evidence="5 8" id="KW-1133">Transmembrane helix</keyword>
<evidence type="ECO:0000256" key="2">
    <source>
        <dbReference type="ARBA" id="ARBA00022448"/>
    </source>
</evidence>
<dbReference type="NCBIfam" id="NF045474">
    <property type="entry name" value="Opp2C"/>
    <property type="match status" value="1"/>
</dbReference>
<dbReference type="AlphaFoldDB" id="A0A1I1H243"/>
<dbReference type="InterPro" id="IPR053385">
    <property type="entry name" value="ABC_transport_permease"/>
</dbReference>
<proteinExistence type="inferred from homology"/>
<sequence length="302" mass="32746">MDTNLIQESSTYLNEEKFSRNTILDRFKNFMSLLISNRAALIGLIFITLIVLIAIFGKFLMPYDPYSGELSNSLQTPSATHFFGTDEQGRDIFSRVIDGTKISLRVGLISVAIALSIGTVIGSICGYFGGNIDMFLMRIMDIILAFPSLLLAIAFMSALGKGLDKAVIAISIVTIPEYARIVRGCVLSVRESEYIQAAKAIGNNDFVIIFKHVLPNILSPIIVRATLGISSAILETSALGFLGLGVQPPLAEWGTMLGAGRSYFYNAPHIILFPGFAITLTVLAFNLLGDGLRDALDPKLNA</sequence>
<dbReference type="PROSITE" id="PS50928">
    <property type="entry name" value="ABC_TM1"/>
    <property type="match status" value="1"/>
</dbReference>
<evidence type="ECO:0000256" key="7">
    <source>
        <dbReference type="ARBA" id="ARBA00024202"/>
    </source>
</evidence>
<accession>A0A1I1H243</accession>
<name>A0A1I1H243_9CLOT</name>
<evidence type="ECO:0000256" key="6">
    <source>
        <dbReference type="ARBA" id="ARBA00023136"/>
    </source>
</evidence>